<gene>
    <name evidence="2" type="ORF">OMM_01112</name>
</gene>
<sequence>MQNIKKIPYVEADYGKIKRKNMFYIDKTRFIHELENLPNYLFLIRPRRFGKSLWVNLLQYYYDINMKDKFEELFKDTYIGQHPTSDKNSFLTIAFNFSMIKPSKKTVQTYFERYIQRVIEDFLERYHSYFSKDEILKINTFSLIEDKLQEIFFICSRKMLEVYLFIDEYDNFTNTILTTSGTEAYIELTHGEGQFKHFFNLLKGLTSMPNSGLSKLFITGVSPVTMDDVTSGFNIGTNISLDGTINEFMGFTETEVRTLLNYYNKAGLLTLDTEYCLDLMKKWYNNYSFSSDANTQLFNSDMILFFCQKAIIRKTIPEKLIDQNIKIDYKKLRYLVTIDNQLNGNFNRLKSITFDQEILSDIEDSFPVAELTKQKILYLYYTILVCSLYKVKVEENIF</sequence>
<dbReference type="EMBL" id="ATBP01000078">
    <property type="protein sequence ID" value="ETR73224.1"/>
    <property type="molecule type" value="Genomic_DNA"/>
</dbReference>
<evidence type="ECO:0000259" key="1">
    <source>
        <dbReference type="Pfam" id="PF09820"/>
    </source>
</evidence>
<comment type="caution">
    <text evidence="2">The sequence shown here is derived from an EMBL/GenBank/DDBJ whole genome shotgun (WGS) entry which is preliminary data.</text>
</comment>
<dbReference type="Pfam" id="PF09820">
    <property type="entry name" value="AAA-ATPase_like"/>
    <property type="match status" value="1"/>
</dbReference>
<feature type="domain" description="AAA-ATPase-like" evidence="1">
    <location>
        <begin position="12"/>
        <end position="230"/>
    </location>
</feature>
<accession>A0A1V1PEK9</accession>
<reference evidence="3" key="1">
    <citation type="submission" date="2012-11" db="EMBL/GenBank/DDBJ databases">
        <authorList>
            <person name="Lucero-Rivera Y.E."/>
            <person name="Tovar-Ramirez D."/>
        </authorList>
    </citation>
    <scope>NUCLEOTIDE SEQUENCE [LARGE SCALE GENOMIC DNA]</scope>
    <source>
        <strain evidence="3">Araruama</strain>
    </source>
</reference>
<evidence type="ECO:0000313" key="2">
    <source>
        <dbReference type="EMBL" id="ETR73224.1"/>
    </source>
</evidence>
<protein>
    <submittedName>
        <fullName evidence="2">AAA-ATPase</fullName>
    </submittedName>
</protein>
<name>A0A1V1PEK9_9BACT</name>
<dbReference type="InterPro" id="IPR018631">
    <property type="entry name" value="AAA-ATPase-like_dom"/>
</dbReference>
<dbReference type="PANTHER" id="PTHR34825">
    <property type="entry name" value="CONSERVED PROTEIN, WITH A WEAK D-GALACTARATE DEHYDRATASE/ALTRONATE HYDROLASE DOMAIN"/>
    <property type="match status" value="1"/>
</dbReference>
<evidence type="ECO:0000313" key="3">
    <source>
        <dbReference type="Proteomes" id="UP000189670"/>
    </source>
</evidence>
<organism evidence="2 3">
    <name type="scientific">Candidatus Magnetoglobus multicellularis str. Araruama</name>
    <dbReference type="NCBI Taxonomy" id="890399"/>
    <lineage>
        <taxon>Bacteria</taxon>
        <taxon>Pseudomonadati</taxon>
        <taxon>Thermodesulfobacteriota</taxon>
        <taxon>Desulfobacteria</taxon>
        <taxon>Desulfobacterales</taxon>
        <taxon>Desulfobacteraceae</taxon>
        <taxon>Candidatus Magnetoglobus</taxon>
    </lineage>
</organism>
<dbReference type="AlphaFoldDB" id="A0A1V1PEK9"/>
<dbReference type="PANTHER" id="PTHR34825:SF2">
    <property type="entry name" value="AAA-ATPASE-LIKE DOMAIN-CONTAINING PROTEIN"/>
    <property type="match status" value="1"/>
</dbReference>
<dbReference type="Proteomes" id="UP000189670">
    <property type="component" value="Unassembled WGS sequence"/>
</dbReference>
<proteinExistence type="predicted"/>